<accession>A0A2I0I3P1</accession>
<organism evidence="1 2">
    <name type="scientific">Punica granatum</name>
    <name type="common">Pomegranate</name>
    <dbReference type="NCBI Taxonomy" id="22663"/>
    <lineage>
        <taxon>Eukaryota</taxon>
        <taxon>Viridiplantae</taxon>
        <taxon>Streptophyta</taxon>
        <taxon>Embryophyta</taxon>
        <taxon>Tracheophyta</taxon>
        <taxon>Spermatophyta</taxon>
        <taxon>Magnoliopsida</taxon>
        <taxon>eudicotyledons</taxon>
        <taxon>Gunneridae</taxon>
        <taxon>Pentapetalae</taxon>
        <taxon>rosids</taxon>
        <taxon>malvids</taxon>
        <taxon>Myrtales</taxon>
        <taxon>Lythraceae</taxon>
        <taxon>Punica</taxon>
    </lineage>
</organism>
<evidence type="ECO:0000313" key="2">
    <source>
        <dbReference type="Proteomes" id="UP000233551"/>
    </source>
</evidence>
<sequence>MKWTMMVREVQKQLPPQPHWAFRYTMLLRATRNLGFSILQLPLQLRKPAYVASGGDQQKWLPLFHNHLMRLHGSKSCAFTHGYDLFFLARFPSLVAHLRPSPPRMRFLESYDNIA</sequence>
<name>A0A2I0I3P1_PUNGR</name>
<gene>
    <name evidence="1" type="ORF">CRG98_041021</name>
</gene>
<dbReference type="AlphaFoldDB" id="A0A2I0I3P1"/>
<evidence type="ECO:0000313" key="1">
    <source>
        <dbReference type="EMBL" id="PKI38588.1"/>
    </source>
</evidence>
<dbReference type="Proteomes" id="UP000233551">
    <property type="component" value="Unassembled WGS sequence"/>
</dbReference>
<reference evidence="1 2" key="1">
    <citation type="submission" date="2017-11" db="EMBL/GenBank/DDBJ databases">
        <title>De-novo sequencing of pomegranate (Punica granatum L.) genome.</title>
        <authorList>
            <person name="Akparov Z."/>
            <person name="Amiraslanov A."/>
            <person name="Hajiyeva S."/>
            <person name="Abbasov M."/>
            <person name="Kaur K."/>
            <person name="Hamwieh A."/>
            <person name="Solovyev V."/>
            <person name="Salamov A."/>
            <person name="Braich B."/>
            <person name="Kosarev P."/>
            <person name="Mahmoud A."/>
            <person name="Hajiyev E."/>
            <person name="Babayeva S."/>
            <person name="Izzatullayeva V."/>
            <person name="Mammadov A."/>
            <person name="Mammadov A."/>
            <person name="Sharifova S."/>
            <person name="Ojaghi J."/>
            <person name="Eynullazada K."/>
            <person name="Bayramov B."/>
            <person name="Abdulazimova A."/>
            <person name="Shahmuradov I."/>
        </authorList>
    </citation>
    <scope>NUCLEOTIDE SEQUENCE [LARGE SCALE GENOMIC DNA]</scope>
    <source>
        <strain evidence="2">cv. AG2017</strain>
        <tissue evidence="1">Leaf</tissue>
    </source>
</reference>
<keyword evidence="2" id="KW-1185">Reference proteome</keyword>
<dbReference type="EMBL" id="PGOL01004056">
    <property type="protein sequence ID" value="PKI38588.1"/>
    <property type="molecule type" value="Genomic_DNA"/>
</dbReference>
<comment type="caution">
    <text evidence="1">The sequence shown here is derived from an EMBL/GenBank/DDBJ whole genome shotgun (WGS) entry which is preliminary data.</text>
</comment>
<protein>
    <submittedName>
        <fullName evidence="1">Uncharacterized protein</fullName>
    </submittedName>
</protein>
<proteinExistence type="predicted"/>